<keyword evidence="3" id="KW-1185">Reference proteome</keyword>
<feature type="signal peptide" evidence="1">
    <location>
        <begin position="1"/>
        <end position="19"/>
    </location>
</feature>
<evidence type="ECO:0000313" key="2">
    <source>
        <dbReference type="EMBL" id="TCI08976.1"/>
    </source>
</evidence>
<evidence type="ECO:0000313" key="3">
    <source>
        <dbReference type="Proteomes" id="UP000291822"/>
    </source>
</evidence>
<reference evidence="2 3" key="1">
    <citation type="submission" date="2019-02" db="EMBL/GenBank/DDBJ databases">
        <title>Dyella amyloliquefaciens sp. nov., isolated from forest soil.</title>
        <authorList>
            <person name="Gao Z.-H."/>
            <person name="Qiu L.-H."/>
        </authorList>
    </citation>
    <scope>NUCLEOTIDE SEQUENCE [LARGE SCALE GENOMIC DNA]</scope>
    <source>
        <strain evidence="2 3">KACC 12747</strain>
    </source>
</reference>
<name>A0A4R0YUY4_9GAMM</name>
<gene>
    <name evidence="2" type="ORF">EZM97_22310</name>
</gene>
<keyword evidence="1" id="KW-0732">Signal</keyword>
<evidence type="ECO:0000256" key="1">
    <source>
        <dbReference type="SAM" id="SignalP"/>
    </source>
</evidence>
<organism evidence="2 3">
    <name type="scientific">Dyella soli</name>
    <dbReference type="NCBI Taxonomy" id="522319"/>
    <lineage>
        <taxon>Bacteria</taxon>
        <taxon>Pseudomonadati</taxon>
        <taxon>Pseudomonadota</taxon>
        <taxon>Gammaproteobacteria</taxon>
        <taxon>Lysobacterales</taxon>
        <taxon>Rhodanobacteraceae</taxon>
        <taxon>Dyella</taxon>
    </lineage>
</organism>
<protein>
    <submittedName>
        <fullName evidence="2">Uncharacterized protein</fullName>
    </submittedName>
</protein>
<dbReference type="RefSeq" id="WP_131410924.1">
    <property type="nucleotide sequence ID" value="NZ_SJTG01000003.1"/>
</dbReference>
<feature type="chain" id="PRO_5020268991" evidence="1">
    <location>
        <begin position="20"/>
        <end position="131"/>
    </location>
</feature>
<proteinExistence type="predicted"/>
<dbReference type="EMBL" id="SJTG01000003">
    <property type="protein sequence ID" value="TCI08976.1"/>
    <property type="molecule type" value="Genomic_DNA"/>
</dbReference>
<accession>A0A4R0YUY4</accession>
<comment type="caution">
    <text evidence="2">The sequence shown here is derived from an EMBL/GenBank/DDBJ whole genome shotgun (WGS) entry which is preliminary data.</text>
</comment>
<sequence length="131" mass="15155">MRQLAAVVLALCITMGVCAQALTWRYPGDRITFDQWTAYFDELAHRKGAIVTEQSQYYIINLFSDREQPALYVFTKPNHPAYPAVVIRAVETRDGESHIVRHGHYAGDQAQFDRWWHAFDALDKQNIEDAR</sequence>
<dbReference type="Proteomes" id="UP000291822">
    <property type="component" value="Unassembled WGS sequence"/>
</dbReference>
<dbReference type="AlphaFoldDB" id="A0A4R0YUY4"/>